<reference evidence="1 2" key="2">
    <citation type="journal article" date="2010" name="Stand. Genomic Sci.">
        <title>Complete genome sequence of Chitinophaga pinensis type strain (UQM 2034).</title>
        <authorList>
            <person name="Glavina Del Rio T."/>
            <person name="Abt B."/>
            <person name="Spring S."/>
            <person name="Lapidus A."/>
            <person name="Nolan M."/>
            <person name="Tice H."/>
            <person name="Copeland A."/>
            <person name="Cheng J.F."/>
            <person name="Chen F."/>
            <person name="Bruce D."/>
            <person name="Goodwin L."/>
            <person name="Pitluck S."/>
            <person name="Ivanova N."/>
            <person name="Mavromatis K."/>
            <person name="Mikhailova N."/>
            <person name="Pati A."/>
            <person name="Chen A."/>
            <person name="Palaniappan K."/>
            <person name="Land M."/>
            <person name="Hauser L."/>
            <person name="Chang Y.J."/>
            <person name="Jeffries C.D."/>
            <person name="Chain P."/>
            <person name="Saunders E."/>
            <person name="Detter J.C."/>
            <person name="Brettin T."/>
            <person name="Rohde M."/>
            <person name="Goker M."/>
            <person name="Bristow J."/>
            <person name="Eisen J.A."/>
            <person name="Markowitz V."/>
            <person name="Hugenholtz P."/>
            <person name="Kyrpides N.C."/>
            <person name="Klenk H.P."/>
            <person name="Lucas S."/>
        </authorList>
    </citation>
    <scope>NUCLEOTIDE SEQUENCE [LARGE SCALE GENOMIC DNA]</scope>
    <source>
        <strain evidence="2">ATCC 43595 / DSM 2588 / LMG 13176 / NBRC 15968 / NCIMB 11800 / UQM 2034</strain>
    </source>
</reference>
<organism evidence="1 2">
    <name type="scientific">Chitinophaga pinensis (strain ATCC 43595 / DSM 2588 / LMG 13176 / NBRC 15968 / NCIMB 11800 / UQM 2034)</name>
    <dbReference type="NCBI Taxonomy" id="485918"/>
    <lineage>
        <taxon>Bacteria</taxon>
        <taxon>Pseudomonadati</taxon>
        <taxon>Bacteroidota</taxon>
        <taxon>Chitinophagia</taxon>
        <taxon>Chitinophagales</taxon>
        <taxon>Chitinophagaceae</taxon>
        <taxon>Chitinophaga</taxon>
    </lineage>
</organism>
<dbReference type="EMBL" id="CP001699">
    <property type="protein sequence ID" value="ACU59710.1"/>
    <property type="molecule type" value="Genomic_DNA"/>
</dbReference>
<evidence type="ECO:0000313" key="1">
    <source>
        <dbReference type="EMBL" id="ACU59710.1"/>
    </source>
</evidence>
<dbReference type="Proteomes" id="UP000002215">
    <property type="component" value="Chromosome"/>
</dbReference>
<evidence type="ECO:0000313" key="2">
    <source>
        <dbReference type="Proteomes" id="UP000002215"/>
    </source>
</evidence>
<dbReference type="RefSeq" id="WP_012789886.1">
    <property type="nucleotide sequence ID" value="NC_013132.1"/>
</dbReference>
<accession>A0A979G2L6</accession>
<protein>
    <submittedName>
        <fullName evidence="1">Uncharacterized protein</fullName>
    </submittedName>
</protein>
<proteinExistence type="predicted"/>
<gene>
    <name evidence="1" type="ordered locus">Cpin_2218</name>
</gene>
<sequence length="118" mass="13968">MCLNTVNHSTTFGSQKYELFRDRIIYAICLEEIECWLLPIYFDDKIKAATNNCTHKLNLKIKEKPGIYIDKHNKSNMTPNYWKLSKLYMKNKFLMTNAYHNPSLGVFIDMLKEKNIVL</sequence>
<reference evidence="2" key="1">
    <citation type="submission" date="2009-08" db="EMBL/GenBank/DDBJ databases">
        <title>The complete genome of Chitinophaga pinensis DSM 2588.</title>
        <authorList>
            <consortium name="US DOE Joint Genome Institute (JGI-PGF)"/>
            <person name="Lucas S."/>
            <person name="Copeland A."/>
            <person name="Lapidus A."/>
            <person name="Glavina del Rio T."/>
            <person name="Dalin E."/>
            <person name="Tice H."/>
            <person name="Bruce D."/>
            <person name="Goodwin L."/>
            <person name="Pitluck S."/>
            <person name="Kyrpides N."/>
            <person name="Mavromatis K."/>
            <person name="Ivanova N."/>
            <person name="Mikhailova N."/>
            <person name="Sims D."/>
            <person name="Meinche L."/>
            <person name="Brettin T."/>
            <person name="Detter J.C."/>
            <person name="Han C."/>
            <person name="Larimer F."/>
            <person name="Land M."/>
            <person name="Hauser L."/>
            <person name="Markowitz V."/>
            <person name="Cheng J.-F."/>
            <person name="Hugenholtz P."/>
            <person name="Woyke T."/>
            <person name="Wu D."/>
            <person name="Spring S."/>
            <person name="Klenk H.-P."/>
            <person name="Eisen J.A."/>
        </authorList>
    </citation>
    <scope>NUCLEOTIDE SEQUENCE [LARGE SCALE GENOMIC DNA]</scope>
    <source>
        <strain evidence="2">ATCC 43595 / DSM 2588 / LMG 13176 / NBRC 15968 / NCIMB 11800 / UQM 2034</strain>
    </source>
</reference>
<name>A0A979G2L6_CHIPD</name>
<dbReference type="OrthoDB" id="800002at2"/>
<dbReference type="AlphaFoldDB" id="A0A979G2L6"/>
<dbReference type="KEGG" id="cpi:Cpin_2218"/>